<protein>
    <recommendedName>
        <fullName evidence="2">TLDc domain-containing protein</fullName>
    </recommendedName>
</protein>
<dbReference type="GO" id="GO:0005634">
    <property type="term" value="C:nucleus"/>
    <property type="evidence" value="ECO:0007669"/>
    <property type="project" value="TreeGrafter"/>
</dbReference>
<keyword evidence="4" id="KW-1185">Reference proteome</keyword>
<evidence type="ECO:0000313" key="3">
    <source>
        <dbReference type="EMBL" id="KAK6326487.1"/>
    </source>
</evidence>
<name>A0AAN8MG95_9TELE</name>
<gene>
    <name evidence="3" type="ORF">J4Q44_G00021320</name>
</gene>
<evidence type="ECO:0000256" key="1">
    <source>
        <dbReference type="SAM" id="MobiDB-lite"/>
    </source>
</evidence>
<reference evidence="3 4" key="1">
    <citation type="submission" date="2021-04" db="EMBL/GenBank/DDBJ databases">
        <authorList>
            <person name="De Guttry C."/>
            <person name="Zahm M."/>
            <person name="Klopp C."/>
            <person name="Cabau C."/>
            <person name="Louis A."/>
            <person name="Berthelot C."/>
            <person name="Parey E."/>
            <person name="Roest Crollius H."/>
            <person name="Montfort J."/>
            <person name="Robinson-Rechavi M."/>
            <person name="Bucao C."/>
            <person name="Bouchez O."/>
            <person name="Gislard M."/>
            <person name="Lluch J."/>
            <person name="Milhes M."/>
            <person name="Lampietro C."/>
            <person name="Lopez Roques C."/>
            <person name="Donnadieu C."/>
            <person name="Braasch I."/>
            <person name="Desvignes T."/>
            <person name="Postlethwait J."/>
            <person name="Bobe J."/>
            <person name="Wedekind C."/>
            <person name="Guiguen Y."/>
        </authorList>
    </citation>
    <scope>NUCLEOTIDE SEQUENCE [LARGE SCALE GENOMIC DNA]</scope>
    <source>
        <strain evidence="3">Cs_M1</strain>
        <tissue evidence="3">Blood</tissue>
    </source>
</reference>
<evidence type="ECO:0000313" key="4">
    <source>
        <dbReference type="Proteomes" id="UP001356427"/>
    </source>
</evidence>
<dbReference type="EMBL" id="JAGTTL010000002">
    <property type="protein sequence ID" value="KAK6326487.1"/>
    <property type="molecule type" value="Genomic_DNA"/>
</dbReference>
<feature type="compositionally biased region" description="Polar residues" evidence="1">
    <location>
        <begin position="1"/>
        <end position="17"/>
    </location>
</feature>
<evidence type="ECO:0000259" key="2">
    <source>
        <dbReference type="Pfam" id="PF07534"/>
    </source>
</evidence>
<accession>A0AAN8MG95</accession>
<dbReference type="PANTHER" id="PTHR23354:SF68">
    <property type="entry name" value="NUCLEAR RECEPTOR COACTIVATOR 7"/>
    <property type="match status" value="1"/>
</dbReference>
<dbReference type="Pfam" id="PF07534">
    <property type="entry name" value="TLD"/>
    <property type="match status" value="1"/>
</dbReference>
<dbReference type="AlphaFoldDB" id="A0AAN8MG95"/>
<feature type="region of interest" description="Disordered" evidence="1">
    <location>
        <begin position="71"/>
        <end position="91"/>
    </location>
</feature>
<dbReference type="GO" id="GO:0006357">
    <property type="term" value="P:regulation of transcription by RNA polymerase II"/>
    <property type="evidence" value="ECO:0007669"/>
    <property type="project" value="TreeGrafter"/>
</dbReference>
<comment type="caution">
    <text evidence="3">The sequence shown here is derived from an EMBL/GenBank/DDBJ whole genome shotgun (WGS) entry which is preliminary data.</text>
</comment>
<dbReference type="PANTHER" id="PTHR23354">
    <property type="entry name" value="NUCLEOLAR PROTEIN 7/ESTROGEN RECEPTOR COACTIVATOR-RELATED"/>
    <property type="match status" value="1"/>
</dbReference>
<dbReference type="GO" id="GO:0006979">
    <property type="term" value="P:response to oxidative stress"/>
    <property type="evidence" value="ECO:0007669"/>
    <property type="project" value="TreeGrafter"/>
</dbReference>
<dbReference type="Proteomes" id="UP001356427">
    <property type="component" value="Unassembled WGS sequence"/>
</dbReference>
<organism evidence="3 4">
    <name type="scientific">Coregonus suidteri</name>
    <dbReference type="NCBI Taxonomy" id="861788"/>
    <lineage>
        <taxon>Eukaryota</taxon>
        <taxon>Metazoa</taxon>
        <taxon>Chordata</taxon>
        <taxon>Craniata</taxon>
        <taxon>Vertebrata</taxon>
        <taxon>Euteleostomi</taxon>
        <taxon>Actinopterygii</taxon>
        <taxon>Neopterygii</taxon>
        <taxon>Teleostei</taxon>
        <taxon>Protacanthopterygii</taxon>
        <taxon>Salmoniformes</taxon>
        <taxon>Salmonidae</taxon>
        <taxon>Coregoninae</taxon>
        <taxon>Coregonus</taxon>
    </lineage>
</organism>
<proteinExistence type="predicted"/>
<dbReference type="InterPro" id="IPR006571">
    <property type="entry name" value="TLDc_dom"/>
</dbReference>
<sequence>MEQERLLSTASTLNSRHTGGVVRTRTSSGAISDSLQIGGGGGRFGLWLDADLYHGASYACHTFNKPAPVHPARLQSAGPGGLDCPVNRARH</sequence>
<feature type="domain" description="TLDc" evidence="2">
    <location>
        <begin position="32"/>
        <end position="66"/>
    </location>
</feature>
<feature type="region of interest" description="Disordered" evidence="1">
    <location>
        <begin position="1"/>
        <end position="25"/>
    </location>
</feature>